<dbReference type="InterPro" id="IPR054722">
    <property type="entry name" value="PolX-like_BBD"/>
</dbReference>
<reference evidence="3" key="1">
    <citation type="submission" date="2022-07" db="EMBL/GenBank/DDBJ databases">
        <authorList>
            <person name="Macas J."/>
            <person name="Novak P."/>
            <person name="Neumann P."/>
        </authorList>
    </citation>
    <scope>NUCLEOTIDE SEQUENCE</scope>
</reference>
<dbReference type="Proteomes" id="UP001152484">
    <property type="component" value="Unassembled WGS sequence"/>
</dbReference>
<dbReference type="Pfam" id="PF14244">
    <property type="entry name" value="Retrotran_gag_3"/>
    <property type="match status" value="1"/>
</dbReference>
<dbReference type="Pfam" id="PF22936">
    <property type="entry name" value="Pol_BBD"/>
    <property type="match status" value="1"/>
</dbReference>
<evidence type="ECO:0000259" key="1">
    <source>
        <dbReference type="Pfam" id="PF14244"/>
    </source>
</evidence>
<accession>A0A9P0VW10</accession>
<proteinExistence type="predicted"/>
<keyword evidence="4" id="KW-1185">Reference proteome</keyword>
<dbReference type="PANTHER" id="PTHR37610:SF101">
    <property type="entry name" value="(RAPE) HYPOTHETICAL PROTEIN"/>
    <property type="match status" value="1"/>
</dbReference>
<dbReference type="InterPro" id="IPR029472">
    <property type="entry name" value="Copia-like_N"/>
</dbReference>
<protein>
    <recommendedName>
        <fullName evidence="5">Retrotransposon Copia-like N-terminal domain-containing protein</fullName>
    </recommendedName>
</protein>
<dbReference type="PANTHER" id="PTHR37610">
    <property type="entry name" value="CCHC-TYPE DOMAIN-CONTAINING PROTEIN"/>
    <property type="match status" value="1"/>
</dbReference>
<evidence type="ECO:0000313" key="4">
    <source>
        <dbReference type="Proteomes" id="UP001152484"/>
    </source>
</evidence>
<dbReference type="EMBL" id="CAMAPE010000001">
    <property type="protein sequence ID" value="CAH9050796.1"/>
    <property type="molecule type" value="Genomic_DNA"/>
</dbReference>
<evidence type="ECO:0000313" key="3">
    <source>
        <dbReference type="EMBL" id="CAH9050796.1"/>
    </source>
</evidence>
<comment type="caution">
    <text evidence="3">The sequence shown here is derived from an EMBL/GenBank/DDBJ whole genome shotgun (WGS) entry which is preliminary data.</text>
</comment>
<dbReference type="OrthoDB" id="1299633at2759"/>
<gene>
    <name evidence="3" type="ORF">CEURO_LOCUS123</name>
</gene>
<feature type="domain" description="Retrovirus-related Pol polyprotein from transposon TNT 1-94-like beta-barrel" evidence="2">
    <location>
        <begin position="458"/>
        <end position="527"/>
    </location>
</feature>
<evidence type="ECO:0000259" key="2">
    <source>
        <dbReference type="Pfam" id="PF22936"/>
    </source>
</evidence>
<sequence length="534" mass="59892">MYVGNALNMGVTNYCINMGVLPHNKSKANSSNPFLTLAWYRSLPYNTIRSINFFFLFFSFPSLYLSSPTDLSHDYPTDEVSTTTHTSIMDVCRKINDPSSPYYLHNSDFPGLNICGVALCGESNYREWATAMKNAFRAKRKLGFLDGSISQPTPNAHDLEDWFTVHSMLVGWLMSSIDPPLRSNVAFMDNARDLWDDLKIRFDVADAMRMHELKEAIRTCRQAGQSVTIYFGRLKTLWDDYVAYRILPQCKCGKCSCNLDKEFLESVELEKSHEFLMGLDGEMYGVLRSNIVSMTTLPALNKIYQMVVQEECHRNVTRTQDTRMDDVTFAMRPNSSISVIKDGDKEKLFCHFCKKNGHDIKHCFKISGNYPDWWYGNKGGRGRGNTLGQGRGRGGPPSLGVHAVKVEDILGVSTPNINRASMPMLSDTQWNNFLSMLNDSKRSCKTEKLTGTPSSVEWLLDTEASFHMTGSTIFLTDLKSIPPIPVTLLNGEVNMATHVGCLQLGPSLTLPHVLHVPGLTCHLLSVGPGDLLMI</sequence>
<name>A0A9P0VW10_CUSEU</name>
<dbReference type="AlphaFoldDB" id="A0A9P0VW10"/>
<organism evidence="3 4">
    <name type="scientific">Cuscuta europaea</name>
    <name type="common">European dodder</name>
    <dbReference type="NCBI Taxonomy" id="41803"/>
    <lineage>
        <taxon>Eukaryota</taxon>
        <taxon>Viridiplantae</taxon>
        <taxon>Streptophyta</taxon>
        <taxon>Embryophyta</taxon>
        <taxon>Tracheophyta</taxon>
        <taxon>Spermatophyta</taxon>
        <taxon>Magnoliopsida</taxon>
        <taxon>eudicotyledons</taxon>
        <taxon>Gunneridae</taxon>
        <taxon>Pentapetalae</taxon>
        <taxon>asterids</taxon>
        <taxon>lamiids</taxon>
        <taxon>Solanales</taxon>
        <taxon>Convolvulaceae</taxon>
        <taxon>Cuscuteae</taxon>
        <taxon>Cuscuta</taxon>
        <taxon>Cuscuta subgen. Cuscuta</taxon>
    </lineage>
</organism>
<evidence type="ECO:0008006" key="5">
    <source>
        <dbReference type="Google" id="ProtNLM"/>
    </source>
</evidence>
<feature type="domain" description="Retrotransposon Copia-like N-terminal" evidence="1">
    <location>
        <begin position="105"/>
        <end position="152"/>
    </location>
</feature>